<dbReference type="PROSITE" id="PS50043">
    <property type="entry name" value="HTH_LUXR_2"/>
    <property type="match status" value="1"/>
</dbReference>
<dbReference type="RefSeq" id="WP_259529876.1">
    <property type="nucleotide sequence ID" value="NZ_JANLCK010000007.1"/>
</dbReference>
<feature type="domain" description="HTH luxR-type" evidence="4">
    <location>
        <begin position="158"/>
        <end position="223"/>
    </location>
</feature>
<dbReference type="InterPro" id="IPR036388">
    <property type="entry name" value="WH-like_DNA-bd_sf"/>
</dbReference>
<dbReference type="PANTHER" id="PTHR43214">
    <property type="entry name" value="TWO-COMPONENT RESPONSE REGULATOR"/>
    <property type="match status" value="1"/>
</dbReference>
<evidence type="ECO:0000256" key="1">
    <source>
        <dbReference type="ARBA" id="ARBA00023015"/>
    </source>
</evidence>
<evidence type="ECO:0000259" key="4">
    <source>
        <dbReference type="PROSITE" id="PS50043"/>
    </source>
</evidence>
<dbReference type="CDD" id="cd06170">
    <property type="entry name" value="LuxR_C_like"/>
    <property type="match status" value="1"/>
</dbReference>
<dbReference type="GO" id="GO:0006355">
    <property type="term" value="P:regulation of DNA-templated transcription"/>
    <property type="evidence" value="ECO:0007669"/>
    <property type="project" value="InterPro"/>
</dbReference>
<evidence type="ECO:0000313" key="6">
    <source>
        <dbReference type="Proteomes" id="UP001165587"/>
    </source>
</evidence>
<keyword evidence="3" id="KW-0804">Transcription</keyword>
<dbReference type="Pfam" id="PF00196">
    <property type="entry name" value="GerE"/>
    <property type="match status" value="1"/>
</dbReference>
<dbReference type="InterPro" id="IPR016032">
    <property type="entry name" value="Sig_transdc_resp-reg_C-effctor"/>
</dbReference>
<protein>
    <submittedName>
        <fullName evidence="5">LuxR C-terminal-related transcriptional regulator</fullName>
    </submittedName>
</protein>
<dbReference type="SMART" id="SM00421">
    <property type="entry name" value="HTH_LUXR"/>
    <property type="match status" value="1"/>
</dbReference>
<dbReference type="InterPro" id="IPR029016">
    <property type="entry name" value="GAF-like_dom_sf"/>
</dbReference>
<name>A0AA41XEW4_9MICO</name>
<organism evidence="5 6">
    <name type="scientific">Herbiconiux oxytropis</name>
    <dbReference type="NCBI Taxonomy" id="2970915"/>
    <lineage>
        <taxon>Bacteria</taxon>
        <taxon>Bacillati</taxon>
        <taxon>Actinomycetota</taxon>
        <taxon>Actinomycetes</taxon>
        <taxon>Micrococcales</taxon>
        <taxon>Microbacteriaceae</taxon>
        <taxon>Herbiconiux</taxon>
    </lineage>
</organism>
<dbReference type="GO" id="GO:0003677">
    <property type="term" value="F:DNA binding"/>
    <property type="evidence" value="ECO:0007669"/>
    <property type="project" value="UniProtKB-KW"/>
</dbReference>
<proteinExistence type="predicted"/>
<comment type="caution">
    <text evidence="5">The sequence shown here is derived from an EMBL/GenBank/DDBJ whole genome shotgun (WGS) entry which is preliminary data.</text>
</comment>
<dbReference type="PRINTS" id="PR00038">
    <property type="entry name" value="HTHLUXR"/>
</dbReference>
<dbReference type="SUPFAM" id="SSF46894">
    <property type="entry name" value="C-terminal effector domain of the bipartite response regulators"/>
    <property type="match status" value="1"/>
</dbReference>
<dbReference type="Proteomes" id="UP001165587">
    <property type="component" value="Unassembled WGS sequence"/>
</dbReference>
<dbReference type="InterPro" id="IPR039420">
    <property type="entry name" value="WalR-like"/>
</dbReference>
<evidence type="ECO:0000313" key="5">
    <source>
        <dbReference type="EMBL" id="MCS5726942.1"/>
    </source>
</evidence>
<gene>
    <name evidence="5" type="ORF">N1028_13660</name>
</gene>
<accession>A0AA41XEW4</accession>
<dbReference type="AlphaFoldDB" id="A0AA41XEW4"/>
<keyword evidence="1" id="KW-0805">Transcription regulation</keyword>
<keyword evidence="6" id="KW-1185">Reference proteome</keyword>
<dbReference type="EMBL" id="JANLCK010000007">
    <property type="protein sequence ID" value="MCS5726942.1"/>
    <property type="molecule type" value="Genomic_DNA"/>
</dbReference>
<evidence type="ECO:0000256" key="2">
    <source>
        <dbReference type="ARBA" id="ARBA00023125"/>
    </source>
</evidence>
<keyword evidence="2" id="KW-0238">DNA-binding</keyword>
<dbReference type="InterPro" id="IPR000792">
    <property type="entry name" value="Tscrpt_reg_LuxR_C"/>
</dbReference>
<sequence>MTVTVGARTKELESIVVRRSLGLGGAAWDAQKPLGVADYRSADTISHDFDAQILGEDIARLTVAPIIVDRRLRGLLYAGERDPARSLHSEPLIAIAKDIAEELRIRDIVDERLKVRHNATARREPPEELWQSLSRIADTTSDEGAARELRTLFHAHLHSGENGLLTSRQRDVLDLVALGLTNDDIGARLGLSPLTVKSYLRTVMANLGVGNRLQAVLEARRRGAL</sequence>
<evidence type="ECO:0000256" key="3">
    <source>
        <dbReference type="ARBA" id="ARBA00023163"/>
    </source>
</evidence>
<dbReference type="Gene3D" id="3.30.450.40">
    <property type="match status" value="1"/>
</dbReference>
<reference evidence="5" key="1">
    <citation type="submission" date="2022-08" db="EMBL/GenBank/DDBJ databases">
        <authorList>
            <person name="Deng Y."/>
            <person name="Han X.-F."/>
            <person name="Zhang Y.-Q."/>
        </authorList>
    </citation>
    <scope>NUCLEOTIDE SEQUENCE</scope>
    <source>
        <strain evidence="5">CPCC 203407</strain>
    </source>
</reference>
<dbReference type="Gene3D" id="1.10.10.10">
    <property type="entry name" value="Winged helix-like DNA-binding domain superfamily/Winged helix DNA-binding domain"/>
    <property type="match status" value="1"/>
</dbReference>